<evidence type="ECO:0000313" key="2">
    <source>
        <dbReference type="Proteomes" id="UP000823775"/>
    </source>
</evidence>
<name>A0ABS8UZT2_DATST</name>
<sequence>MYLDIPSIFYGATTTAFIESTNASIAAPATDDDAIFYIPLMKDPFSPSVVDPSKVESLNNLVIAKTSILVQTTLATSLGMALPLQGLPLSCTLFWQLPKVTTPKSKLTVVGRRC</sequence>
<reference evidence="1 2" key="1">
    <citation type="journal article" date="2021" name="BMC Genomics">
        <title>Datura genome reveals duplications of psychoactive alkaloid biosynthetic genes and high mutation rate following tissue culture.</title>
        <authorList>
            <person name="Rajewski A."/>
            <person name="Carter-House D."/>
            <person name="Stajich J."/>
            <person name="Litt A."/>
        </authorList>
    </citation>
    <scope>NUCLEOTIDE SEQUENCE [LARGE SCALE GENOMIC DNA]</scope>
    <source>
        <strain evidence="1">AR-01</strain>
    </source>
</reference>
<organism evidence="1 2">
    <name type="scientific">Datura stramonium</name>
    <name type="common">Jimsonweed</name>
    <name type="synonym">Common thornapple</name>
    <dbReference type="NCBI Taxonomy" id="4076"/>
    <lineage>
        <taxon>Eukaryota</taxon>
        <taxon>Viridiplantae</taxon>
        <taxon>Streptophyta</taxon>
        <taxon>Embryophyta</taxon>
        <taxon>Tracheophyta</taxon>
        <taxon>Spermatophyta</taxon>
        <taxon>Magnoliopsida</taxon>
        <taxon>eudicotyledons</taxon>
        <taxon>Gunneridae</taxon>
        <taxon>Pentapetalae</taxon>
        <taxon>asterids</taxon>
        <taxon>lamiids</taxon>
        <taxon>Solanales</taxon>
        <taxon>Solanaceae</taxon>
        <taxon>Solanoideae</taxon>
        <taxon>Datureae</taxon>
        <taxon>Datura</taxon>
    </lineage>
</organism>
<dbReference type="Proteomes" id="UP000823775">
    <property type="component" value="Unassembled WGS sequence"/>
</dbReference>
<accession>A0ABS8UZT2</accession>
<protein>
    <submittedName>
        <fullName evidence="1">Uncharacterized protein</fullName>
    </submittedName>
</protein>
<gene>
    <name evidence="1" type="ORF">HAX54_025671</name>
</gene>
<proteinExistence type="predicted"/>
<keyword evidence="2" id="KW-1185">Reference proteome</keyword>
<comment type="caution">
    <text evidence="1">The sequence shown here is derived from an EMBL/GenBank/DDBJ whole genome shotgun (WGS) entry which is preliminary data.</text>
</comment>
<dbReference type="EMBL" id="JACEIK010003113">
    <property type="protein sequence ID" value="MCD9640385.1"/>
    <property type="molecule type" value="Genomic_DNA"/>
</dbReference>
<evidence type="ECO:0000313" key="1">
    <source>
        <dbReference type="EMBL" id="MCD9640385.1"/>
    </source>
</evidence>